<dbReference type="InterPro" id="IPR011009">
    <property type="entry name" value="Kinase-like_dom_sf"/>
</dbReference>
<evidence type="ECO:0008006" key="4">
    <source>
        <dbReference type="Google" id="ProtNLM"/>
    </source>
</evidence>
<name>A0A9R1XPC7_LACSA</name>
<protein>
    <recommendedName>
        <fullName evidence="4">Non-specific serine/threonine protein kinase</fullName>
    </recommendedName>
</protein>
<organism evidence="2 3">
    <name type="scientific">Lactuca sativa</name>
    <name type="common">Garden lettuce</name>
    <dbReference type="NCBI Taxonomy" id="4236"/>
    <lineage>
        <taxon>Eukaryota</taxon>
        <taxon>Viridiplantae</taxon>
        <taxon>Streptophyta</taxon>
        <taxon>Embryophyta</taxon>
        <taxon>Tracheophyta</taxon>
        <taxon>Spermatophyta</taxon>
        <taxon>Magnoliopsida</taxon>
        <taxon>eudicotyledons</taxon>
        <taxon>Gunneridae</taxon>
        <taxon>Pentapetalae</taxon>
        <taxon>asterids</taxon>
        <taxon>campanulids</taxon>
        <taxon>Asterales</taxon>
        <taxon>Asteraceae</taxon>
        <taxon>Cichorioideae</taxon>
        <taxon>Cichorieae</taxon>
        <taxon>Lactucinae</taxon>
        <taxon>Lactuca</taxon>
    </lineage>
</organism>
<dbReference type="AlphaFoldDB" id="A0A9R1XPC7"/>
<gene>
    <name evidence="2" type="ORF">LSAT_V11C200068690</name>
</gene>
<evidence type="ECO:0000256" key="1">
    <source>
        <dbReference type="ARBA" id="ARBA00005926"/>
    </source>
</evidence>
<proteinExistence type="inferred from homology"/>
<dbReference type="Gene3D" id="1.10.510.10">
    <property type="entry name" value="Transferase(Phosphotransferase) domain 1"/>
    <property type="match status" value="1"/>
</dbReference>
<evidence type="ECO:0000313" key="3">
    <source>
        <dbReference type="Proteomes" id="UP000235145"/>
    </source>
</evidence>
<dbReference type="SUPFAM" id="SSF56112">
    <property type="entry name" value="Protein kinase-like (PK-like)"/>
    <property type="match status" value="1"/>
</dbReference>
<dbReference type="InterPro" id="IPR050235">
    <property type="entry name" value="CK1_Ser-Thr_kinase"/>
</dbReference>
<accession>A0A9R1XPC7</accession>
<dbReference type="EMBL" id="NBSK02000002">
    <property type="protein sequence ID" value="KAJ0220344.1"/>
    <property type="molecule type" value="Genomic_DNA"/>
</dbReference>
<sequence length="132" mass="15736">MIKLVKKITPIEVLCKSSPTEFIQYFHYCRSLRFEDKPDYSYLKRLFRELFTREGRIYLYFLNNYIVYIEQEVFMCQTFFIQFQFDYIFDWTMLKYPHVGSSSGGRTTTKLPLNTGISAEKAERTPGNLNGC</sequence>
<keyword evidence="3" id="KW-1185">Reference proteome</keyword>
<comment type="similarity">
    <text evidence="1">Belongs to the protein kinase superfamily. CK1 Ser/Thr protein kinase family. Casein kinase I subfamily.</text>
</comment>
<dbReference type="PANTHER" id="PTHR11909">
    <property type="entry name" value="CASEIN KINASE-RELATED"/>
    <property type="match status" value="1"/>
</dbReference>
<comment type="caution">
    <text evidence="2">The sequence shown here is derived from an EMBL/GenBank/DDBJ whole genome shotgun (WGS) entry which is preliminary data.</text>
</comment>
<dbReference type="Proteomes" id="UP000235145">
    <property type="component" value="Unassembled WGS sequence"/>
</dbReference>
<reference evidence="2 3" key="1">
    <citation type="journal article" date="2017" name="Nat. Commun.">
        <title>Genome assembly with in vitro proximity ligation data and whole-genome triplication in lettuce.</title>
        <authorList>
            <person name="Reyes-Chin-Wo S."/>
            <person name="Wang Z."/>
            <person name="Yang X."/>
            <person name="Kozik A."/>
            <person name="Arikit S."/>
            <person name="Song C."/>
            <person name="Xia L."/>
            <person name="Froenicke L."/>
            <person name="Lavelle D.O."/>
            <person name="Truco M.J."/>
            <person name="Xia R."/>
            <person name="Zhu S."/>
            <person name="Xu C."/>
            <person name="Xu H."/>
            <person name="Xu X."/>
            <person name="Cox K."/>
            <person name="Korf I."/>
            <person name="Meyers B.C."/>
            <person name="Michelmore R.W."/>
        </authorList>
    </citation>
    <scope>NUCLEOTIDE SEQUENCE [LARGE SCALE GENOMIC DNA]</scope>
    <source>
        <strain evidence="3">cv. Salinas</strain>
        <tissue evidence="2">Seedlings</tissue>
    </source>
</reference>
<evidence type="ECO:0000313" key="2">
    <source>
        <dbReference type="EMBL" id="KAJ0220344.1"/>
    </source>
</evidence>